<accession>A0A6A6RBG2</accession>
<gene>
    <name evidence="2" type="ORF">BU16DRAFT_532471</name>
</gene>
<dbReference type="EMBL" id="MU004181">
    <property type="protein sequence ID" value="KAF2502059.1"/>
    <property type="molecule type" value="Genomic_DNA"/>
</dbReference>
<protein>
    <submittedName>
        <fullName evidence="2">Uncharacterized protein</fullName>
    </submittedName>
</protein>
<keyword evidence="3" id="KW-1185">Reference proteome</keyword>
<reference evidence="2" key="1">
    <citation type="journal article" date="2020" name="Stud. Mycol.">
        <title>101 Dothideomycetes genomes: a test case for predicting lifestyles and emergence of pathogens.</title>
        <authorList>
            <person name="Haridas S."/>
            <person name="Albert R."/>
            <person name="Binder M."/>
            <person name="Bloem J."/>
            <person name="Labutti K."/>
            <person name="Salamov A."/>
            <person name="Andreopoulos B."/>
            <person name="Baker S."/>
            <person name="Barry K."/>
            <person name="Bills G."/>
            <person name="Bluhm B."/>
            <person name="Cannon C."/>
            <person name="Castanera R."/>
            <person name="Culley D."/>
            <person name="Daum C."/>
            <person name="Ezra D."/>
            <person name="Gonzalez J."/>
            <person name="Henrissat B."/>
            <person name="Kuo A."/>
            <person name="Liang C."/>
            <person name="Lipzen A."/>
            <person name="Lutzoni F."/>
            <person name="Magnuson J."/>
            <person name="Mondo S."/>
            <person name="Nolan M."/>
            <person name="Ohm R."/>
            <person name="Pangilinan J."/>
            <person name="Park H.-J."/>
            <person name="Ramirez L."/>
            <person name="Alfaro M."/>
            <person name="Sun H."/>
            <person name="Tritt A."/>
            <person name="Yoshinaga Y."/>
            <person name="Zwiers L.-H."/>
            <person name="Turgeon B."/>
            <person name="Goodwin S."/>
            <person name="Spatafora J."/>
            <person name="Crous P."/>
            <person name="Grigoriev I."/>
        </authorList>
    </citation>
    <scope>NUCLEOTIDE SEQUENCE</scope>
    <source>
        <strain evidence="2">CBS 269.34</strain>
    </source>
</reference>
<name>A0A6A6RBG2_9PEZI</name>
<evidence type="ECO:0000313" key="2">
    <source>
        <dbReference type="EMBL" id="KAF2502059.1"/>
    </source>
</evidence>
<feature type="region of interest" description="Disordered" evidence="1">
    <location>
        <begin position="235"/>
        <end position="267"/>
    </location>
</feature>
<dbReference type="AlphaFoldDB" id="A0A6A6RBG2"/>
<sequence>MGDNFRSSSAASGTRFVDTSRLFSPHNHWPALQCLWDTQRVSLSVAPESRPSITFPHHPPAVKSQPSGHKAEILRHHRAETAHDTVIQLPEVLHEHPAARRRTAHWECYESIISRRPFAPLASRLSISAPSGGLSRPPRRTEQTPFIRACLANGVLLLDANRPIRLPSLRVTSLDLLKRAPAERLPCEGLDHTLSVRRLYTAVDYDLAASQSATPLPNPPRQPAQPRSAGLLAHELPGVDRDPPPRAHSTELDKRASVEQNRRSSLTARVPTGAGATALMPFLLYATRKEVLTFKGCRGRCFVRSVADGALPSAAFVPAVSGWGLHPSLPTAMQPLRGWCERGRCAPLFDDETHVVSENKKVEIREGVA</sequence>
<evidence type="ECO:0000313" key="3">
    <source>
        <dbReference type="Proteomes" id="UP000799750"/>
    </source>
</evidence>
<organism evidence="2 3">
    <name type="scientific">Lophium mytilinum</name>
    <dbReference type="NCBI Taxonomy" id="390894"/>
    <lineage>
        <taxon>Eukaryota</taxon>
        <taxon>Fungi</taxon>
        <taxon>Dikarya</taxon>
        <taxon>Ascomycota</taxon>
        <taxon>Pezizomycotina</taxon>
        <taxon>Dothideomycetes</taxon>
        <taxon>Pleosporomycetidae</taxon>
        <taxon>Mytilinidiales</taxon>
        <taxon>Mytilinidiaceae</taxon>
        <taxon>Lophium</taxon>
    </lineage>
</organism>
<evidence type="ECO:0000256" key="1">
    <source>
        <dbReference type="SAM" id="MobiDB-lite"/>
    </source>
</evidence>
<feature type="compositionally biased region" description="Basic and acidic residues" evidence="1">
    <location>
        <begin position="237"/>
        <end position="262"/>
    </location>
</feature>
<proteinExistence type="predicted"/>
<dbReference type="Proteomes" id="UP000799750">
    <property type="component" value="Unassembled WGS sequence"/>
</dbReference>